<evidence type="ECO:0000256" key="2">
    <source>
        <dbReference type="ARBA" id="ARBA00022490"/>
    </source>
</evidence>
<dbReference type="PIRSF" id="PIRSF002736">
    <property type="entry name" value="Citrt_lyas_gamma"/>
    <property type="match status" value="1"/>
</dbReference>
<dbReference type="GO" id="GO:0016829">
    <property type="term" value="F:lyase activity"/>
    <property type="evidence" value="ECO:0007669"/>
    <property type="project" value="UniProtKB-KW"/>
</dbReference>
<evidence type="ECO:0000313" key="5">
    <source>
        <dbReference type="EMBL" id="SKA90338.1"/>
    </source>
</evidence>
<dbReference type="NCBIfam" id="TIGR01608">
    <property type="entry name" value="citD"/>
    <property type="match status" value="1"/>
</dbReference>
<dbReference type="EMBL" id="FUYH01000010">
    <property type="protein sequence ID" value="SKA90338.1"/>
    <property type="molecule type" value="Genomic_DNA"/>
</dbReference>
<dbReference type="InterPro" id="IPR023439">
    <property type="entry name" value="Mal_deCO2ase/Cit_lyase_ACP"/>
</dbReference>
<keyword evidence="2" id="KW-0963">Cytoplasm</keyword>
<protein>
    <submittedName>
        <fullName evidence="5">Citrate lyase subunit gamma (Acyl carrier protein)</fullName>
    </submittedName>
</protein>
<name>A0A1T4XMD4_9CLOT</name>
<keyword evidence="5" id="KW-0456">Lyase</keyword>
<dbReference type="InterPro" id="IPR006495">
    <property type="entry name" value="CitD"/>
</dbReference>
<accession>A0A1T4XMD4</accession>
<dbReference type="STRING" id="1147123.SAMN05443428_11067"/>
<reference evidence="6" key="1">
    <citation type="submission" date="2017-02" db="EMBL/GenBank/DDBJ databases">
        <authorList>
            <person name="Varghese N."/>
            <person name="Submissions S."/>
        </authorList>
    </citation>
    <scope>NUCLEOTIDE SEQUENCE [LARGE SCALE GENOMIC DNA]</scope>
    <source>
        <strain evidence="6">USBA 833</strain>
    </source>
</reference>
<dbReference type="RefSeq" id="WP_078696598.1">
    <property type="nucleotide sequence ID" value="NZ_FUYH01000010.1"/>
</dbReference>
<dbReference type="GO" id="GO:0005737">
    <property type="term" value="C:cytoplasm"/>
    <property type="evidence" value="ECO:0007669"/>
    <property type="project" value="UniProtKB-SubCell"/>
</dbReference>
<evidence type="ECO:0000256" key="4">
    <source>
        <dbReference type="PIRSR" id="PIRSR002736-50"/>
    </source>
</evidence>
<dbReference type="AlphaFoldDB" id="A0A1T4XMD4"/>
<sequence length="87" mass="9722">MEIKRIAKCGTFESNDIYVIVEPNSDGGVEINLESIVMKQFGEQIKKTIDETVKSFGIKSIKITAKDRGALDYTIKSRVETAIKRAL</sequence>
<keyword evidence="6" id="KW-1185">Reference proteome</keyword>
<comment type="subcellular location">
    <subcellularLocation>
        <location evidence="1">Cytoplasm</location>
    </subcellularLocation>
</comment>
<evidence type="ECO:0000256" key="1">
    <source>
        <dbReference type="ARBA" id="ARBA00004496"/>
    </source>
</evidence>
<dbReference type="Proteomes" id="UP000190105">
    <property type="component" value="Unassembled WGS sequence"/>
</dbReference>
<gene>
    <name evidence="5" type="ORF">SAMN05443428_11067</name>
</gene>
<evidence type="ECO:0000313" key="6">
    <source>
        <dbReference type="Proteomes" id="UP000190105"/>
    </source>
</evidence>
<dbReference type="NCBIfam" id="NF009726">
    <property type="entry name" value="PRK13253.1"/>
    <property type="match status" value="1"/>
</dbReference>
<proteinExistence type="predicted"/>
<organism evidence="5 6">
    <name type="scientific">Caloramator quimbayensis</name>
    <dbReference type="NCBI Taxonomy" id="1147123"/>
    <lineage>
        <taxon>Bacteria</taxon>
        <taxon>Bacillati</taxon>
        <taxon>Bacillota</taxon>
        <taxon>Clostridia</taxon>
        <taxon>Eubacteriales</taxon>
        <taxon>Clostridiaceae</taxon>
        <taxon>Caloramator</taxon>
    </lineage>
</organism>
<dbReference type="OrthoDB" id="1120942at2"/>
<feature type="modified residue" description="O-(phosphoribosyl dephospho-coenzyme A)serine" evidence="4">
    <location>
        <position position="14"/>
    </location>
</feature>
<evidence type="ECO:0000256" key="3">
    <source>
        <dbReference type="ARBA" id="ARBA00022553"/>
    </source>
</evidence>
<dbReference type="Pfam" id="PF06857">
    <property type="entry name" value="ACP"/>
    <property type="match status" value="1"/>
</dbReference>
<keyword evidence="3 4" id="KW-0597">Phosphoprotein</keyword>